<sequence length="282" mass="31772">MKFSKKVYLLIILVLVENFLIFLILSSIFLMDKKSLNQTYAINLILIIVGLAVIAAYTVGAILKLVKVNRETIEKINSSQEIIDALRAQKHDFKNHLSVVLGLLQLNETNKAIQYMYDINGKIDEVFSISKLNNVEFAAMLHTKVAIAESKGITVELDIDSALDNLYINTVDLCRIFFNLVDNASYELENSKEEEKILSIDIREFEGNLILSVGNSYPLISQKVINKIFDKGFSTKNGEGRGYGLSIVKQLVEKNRGKIDVESYEGVGTIFTVFLPIKKILR</sequence>
<dbReference type="PANTHER" id="PTHR43547">
    <property type="entry name" value="TWO-COMPONENT HISTIDINE KINASE"/>
    <property type="match status" value="1"/>
</dbReference>
<name>A0A4U9RK05_HATHI</name>
<comment type="catalytic activity">
    <reaction evidence="1">
        <text>ATP + protein L-histidine = ADP + protein N-phospho-L-histidine.</text>
        <dbReference type="EC" id="2.7.13.3"/>
    </reaction>
</comment>
<gene>
    <name evidence="8" type="primary">citS_3</name>
    <name evidence="8" type="ORF">NCTC503_01937</name>
</gene>
<evidence type="ECO:0000256" key="1">
    <source>
        <dbReference type="ARBA" id="ARBA00000085"/>
    </source>
</evidence>
<keyword evidence="6" id="KW-0472">Membrane</keyword>
<dbReference type="PROSITE" id="PS50109">
    <property type="entry name" value="HIS_KIN"/>
    <property type="match status" value="1"/>
</dbReference>
<feature type="domain" description="Histidine kinase" evidence="7">
    <location>
        <begin position="88"/>
        <end position="279"/>
    </location>
</feature>
<dbReference type="Pfam" id="PF14689">
    <property type="entry name" value="SPOB_a"/>
    <property type="match status" value="1"/>
</dbReference>
<dbReference type="Gene3D" id="1.10.287.130">
    <property type="match status" value="1"/>
</dbReference>
<dbReference type="InterPro" id="IPR004358">
    <property type="entry name" value="Sig_transdc_His_kin-like_C"/>
</dbReference>
<keyword evidence="4 8" id="KW-0418">Kinase</keyword>
<organism evidence="8 9">
    <name type="scientific">Hathewaya histolytica</name>
    <name type="common">Clostridium histolyticum</name>
    <dbReference type="NCBI Taxonomy" id="1498"/>
    <lineage>
        <taxon>Bacteria</taxon>
        <taxon>Bacillati</taxon>
        <taxon>Bacillota</taxon>
        <taxon>Clostridia</taxon>
        <taxon>Eubacteriales</taxon>
        <taxon>Clostridiaceae</taxon>
        <taxon>Hathewaya</taxon>
    </lineage>
</organism>
<proteinExistence type="predicted"/>
<dbReference type="RefSeq" id="WP_138210523.1">
    <property type="nucleotide sequence ID" value="NZ_CBCRUQ010000003.1"/>
</dbReference>
<dbReference type="PRINTS" id="PR00344">
    <property type="entry name" value="BCTRLSENSOR"/>
</dbReference>
<keyword evidence="8" id="KW-0808">Transferase</keyword>
<dbReference type="AlphaFoldDB" id="A0A4U9RK05"/>
<dbReference type="EC" id="2.7.13.3" evidence="2"/>
<evidence type="ECO:0000256" key="2">
    <source>
        <dbReference type="ARBA" id="ARBA00012438"/>
    </source>
</evidence>
<dbReference type="InterPro" id="IPR036890">
    <property type="entry name" value="HATPase_C_sf"/>
</dbReference>
<protein>
    <recommendedName>
        <fullName evidence="2">histidine kinase</fullName>
        <ecNumber evidence="2">2.7.13.3</ecNumber>
    </recommendedName>
</protein>
<feature type="transmembrane region" description="Helical" evidence="6">
    <location>
        <begin position="42"/>
        <end position="66"/>
    </location>
</feature>
<evidence type="ECO:0000256" key="3">
    <source>
        <dbReference type="ARBA" id="ARBA00022553"/>
    </source>
</evidence>
<dbReference type="Gene3D" id="3.30.565.10">
    <property type="entry name" value="Histidine kinase-like ATPase, C-terminal domain"/>
    <property type="match status" value="1"/>
</dbReference>
<evidence type="ECO:0000256" key="5">
    <source>
        <dbReference type="ARBA" id="ARBA00023012"/>
    </source>
</evidence>
<dbReference type="PANTHER" id="PTHR43547:SF10">
    <property type="entry name" value="SENSOR HISTIDINE KINASE DCUS"/>
    <property type="match status" value="1"/>
</dbReference>
<keyword evidence="6" id="KW-0812">Transmembrane</keyword>
<accession>A0A4U9RK05</accession>
<evidence type="ECO:0000256" key="4">
    <source>
        <dbReference type="ARBA" id="ARBA00022777"/>
    </source>
</evidence>
<dbReference type="SMART" id="SM00387">
    <property type="entry name" value="HATPase_c"/>
    <property type="match status" value="1"/>
</dbReference>
<dbReference type="InterPro" id="IPR039506">
    <property type="entry name" value="SPOB_a"/>
</dbReference>
<dbReference type="InterPro" id="IPR003594">
    <property type="entry name" value="HATPase_dom"/>
</dbReference>
<dbReference type="EMBL" id="LR590481">
    <property type="protein sequence ID" value="VTQ92305.1"/>
    <property type="molecule type" value="Genomic_DNA"/>
</dbReference>
<dbReference type="Pfam" id="PF02518">
    <property type="entry name" value="HATPase_c"/>
    <property type="match status" value="1"/>
</dbReference>
<evidence type="ECO:0000256" key="6">
    <source>
        <dbReference type="SAM" id="Phobius"/>
    </source>
</evidence>
<evidence type="ECO:0000313" key="8">
    <source>
        <dbReference type="EMBL" id="VTQ92305.1"/>
    </source>
</evidence>
<dbReference type="SUPFAM" id="SSF55874">
    <property type="entry name" value="ATPase domain of HSP90 chaperone/DNA topoisomerase II/histidine kinase"/>
    <property type="match status" value="1"/>
</dbReference>
<dbReference type="InterPro" id="IPR005467">
    <property type="entry name" value="His_kinase_dom"/>
</dbReference>
<keyword evidence="5" id="KW-0902">Two-component regulatory system</keyword>
<dbReference type="Proteomes" id="UP000308489">
    <property type="component" value="Chromosome 1"/>
</dbReference>
<keyword evidence="9" id="KW-1185">Reference proteome</keyword>
<keyword evidence="6" id="KW-1133">Transmembrane helix</keyword>
<keyword evidence="3" id="KW-0597">Phosphoprotein</keyword>
<dbReference type="KEGG" id="hhw:NCTC503_01937"/>
<dbReference type="OrthoDB" id="1634477at2"/>
<feature type="transmembrane region" description="Helical" evidence="6">
    <location>
        <begin position="7"/>
        <end position="30"/>
    </location>
</feature>
<dbReference type="GO" id="GO:0000155">
    <property type="term" value="F:phosphorelay sensor kinase activity"/>
    <property type="evidence" value="ECO:0007669"/>
    <property type="project" value="TreeGrafter"/>
</dbReference>
<evidence type="ECO:0000313" key="9">
    <source>
        <dbReference type="Proteomes" id="UP000308489"/>
    </source>
</evidence>
<evidence type="ECO:0000259" key="7">
    <source>
        <dbReference type="PROSITE" id="PS50109"/>
    </source>
</evidence>
<reference evidence="8 9" key="1">
    <citation type="submission" date="2019-05" db="EMBL/GenBank/DDBJ databases">
        <authorList>
            <consortium name="Pathogen Informatics"/>
        </authorList>
    </citation>
    <scope>NUCLEOTIDE SEQUENCE [LARGE SCALE GENOMIC DNA]</scope>
    <source>
        <strain evidence="8 9">NCTC503</strain>
    </source>
</reference>